<comment type="caution">
    <text evidence="2">The sequence shown here is derived from an EMBL/GenBank/DDBJ whole genome shotgun (WGS) entry which is preliminary data.</text>
</comment>
<feature type="region of interest" description="Disordered" evidence="1">
    <location>
        <begin position="287"/>
        <end position="373"/>
    </location>
</feature>
<name>A0AAU9K4G1_9CILI</name>
<evidence type="ECO:0000313" key="3">
    <source>
        <dbReference type="Proteomes" id="UP001162131"/>
    </source>
</evidence>
<proteinExistence type="predicted"/>
<evidence type="ECO:0000313" key="2">
    <source>
        <dbReference type="EMBL" id="CAG9333394.1"/>
    </source>
</evidence>
<keyword evidence="3" id="KW-1185">Reference proteome</keyword>
<feature type="compositionally biased region" description="Polar residues" evidence="1">
    <location>
        <begin position="287"/>
        <end position="316"/>
    </location>
</feature>
<feature type="compositionally biased region" description="Basic and acidic residues" evidence="1">
    <location>
        <begin position="319"/>
        <end position="329"/>
    </location>
</feature>
<feature type="compositionally biased region" description="Basic and acidic residues" evidence="1">
    <location>
        <begin position="347"/>
        <end position="357"/>
    </location>
</feature>
<organism evidence="2 3">
    <name type="scientific">Blepharisma stoltei</name>
    <dbReference type="NCBI Taxonomy" id="1481888"/>
    <lineage>
        <taxon>Eukaryota</taxon>
        <taxon>Sar</taxon>
        <taxon>Alveolata</taxon>
        <taxon>Ciliophora</taxon>
        <taxon>Postciliodesmatophora</taxon>
        <taxon>Heterotrichea</taxon>
        <taxon>Heterotrichida</taxon>
        <taxon>Blepharismidae</taxon>
        <taxon>Blepharisma</taxon>
    </lineage>
</organism>
<evidence type="ECO:0000256" key="1">
    <source>
        <dbReference type="SAM" id="MobiDB-lite"/>
    </source>
</evidence>
<reference evidence="2" key="1">
    <citation type="submission" date="2021-09" db="EMBL/GenBank/DDBJ databases">
        <authorList>
            <consortium name="AG Swart"/>
            <person name="Singh M."/>
            <person name="Singh A."/>
            <person name="Seah K."/>
            <person name="Emmerich C."/>
        </authorList>
    </citation>
    <scope>NUCLEOTIDE SEQUENCE</scope>
    <source>
        <strain evidence="2">ATCC30299</strain>
    </source>
</reference>
<dbReference type="AlphaFoldDB" id="A0AAU9K4G1"/>
<sequence>MEEQLEFDEEITETHLKKFKACSTNFVGSRGKFNNFLSNIVFEEEPSAPWRPPQPTPLDNSKSKIQGSLFHQSNNGTKSLFKIEIPQNNSLSDGKNLKIESKSLTTRSESNREYENAAKNITKRYAFPKESGINEKISKNPFTELNSKKKEALIDNKKETGLIKKLGDIDKAAKLQKTQENSWQKAYLENPISKNKNKNENGGPKISHRSHNSDSDVLAKIFKSIDSMKSSEFSIQKPIFNQQAILPFEPFSSPKTILIPGIKTHEKSKLDIKAQEALLSRLYQTPRNCRSEMTSPTLTSSSRATPKRSLTNNNSPEVARTKIKDDGHRSPIKLRNNHKSSGSLTDRAARPHLESKMSKAPRVKQKYLDLKNK</sequence>
<dbReference type="Proteomes" id="UP001162131">
    <property type="component" value="Unassembled WGS sequence"/>
</dbReference>
<feature type="region of interest" description="Disordered" evidence="1">
    <location>
        <begin position="45"/>
        <end position="73"/>
    </location>
</feature>
<protein>
    <submittedName>
        <fullName evidence="2">Uncharacterized protein</fullName>
    </submittedName>
</protein>
<gene>
    <name evidence="2" type="ORF">BSTOLATCC_MIC58207</name>
</gene>
<feature type="compositionally biased region" description="Polar residues" evidence="1">
    <location>
        <begin position="57"/>
        <end position="73"/>
    </location>
</feature>
<feature type="region of interest" description="Disordered" evidence="1">
    <location>
        <begin position="190"/>
        <end position="212"/>
    </location>
</feature>
<accession>A0AAU9K4G1</accession>
<dbReference type="EMBL" id="CAJZBQ010000056">
    <property type="protein sequence ID" value="CAG9333394.1"/>
    <property type="molecule type" value="Genomic_DNA"/>
</dbReference>